<dbReference type="InterPro" id="IPR001179">
    <property type="entry name" value="PPIase_FKBP_dom"/>
</dbReference>
<keyword evidence="9" id="KW-1185">Reference proteome</keyword>
<evidence type="ECO:0000256" key="6">
    <source>
        <dbReference type="SAM" id="SignalP"/>
    </source>
</evidence>
<name>A0A316V149_9BASI</name>
<organism evidence="8 9">
    <name type="scientific">Meira miltonrushii</name>
    <dbReference type="NCBI Taxonomy" id="1280837"/>
    <lineage>
        <taxon>Eukaryota</taxon>
        <taxon>Fungi</taxon>
        <taxon>Dikarya</taxon>
        <taxon>Basidiomycota</taxon>
        <taxon>Ustilaginomycotina</taxon>
        <taxon>Exobasidiomycetes</taxon>
        <taxon>Exobasidiales</taxon>
        <taxon>Brachybasidiaceae</taxon>
        <taxon>Meira</taxon>
    </lineage>
</organism>
<gene>
    <name evidence="8" type="ORF">FA14DRAFT_29098</name>
</gene>
<dbReference type="RefSeq" id="XP_025351578.1">
    <property type="nucleotide sequence ID" value="XM_025502140.1"/>
</dbReference>
<sequence length="152" mass="16178">MRLISTTTILAFLAASTAVLAKEPPTKLQVGVKKSVPASECKIKSQSGDKLSMHYTGVLWDGKKFDSSLDRGQPFEFTIGVGQVIKGWDEGLLDMCIGEKRKLQIPSDKGYGERGAGASIPPGAALVFDVELLGIEGSRANAVRAAQAKDEL</sequence>
<accession>A0A316V149</accession>
<dbReference type="Gene3D" id="3.10.50.40">
    <property type="match status" value="1"/>
</dbReference>
<feature type="domain" description="PPIase FKBP-type" evidence="7">
    <location>
        <begin position="48"/>
        <end position="136"/>
    </location>
</feature>
<evidence type="ECO:0000313" key="8">
    <source>
        <dbReference type="EMBL" id="PWN31276.1"/>
    </source>
</evidence>
<evidence type="ECO:0000259" key="7">
    <source>
        <dbReference type="PROSITE" id="PS50059"/>
    </source>
</evidence>
<dbReference type="GO" id="GO:0005783">
    <property type="term" value="C:endoplasmic reticulum"/>
    <property type="evidence" value="ECO:0007669"/>
    <property type="project" value="TreeGrafter"/>
</dbReference>
<feature type="signal peptide" evidence="6">
    <location>
        <begin position="1"/>
        <end position="21"/>
    </location>
</feature>
<dbReference type="InterPro" id="IPR046357">
    <property type="entry name" value="PPIase_dom_sf"/>
</dbReference>
<dbReference type="Pfam" id="PF00254">
    <property type="entry name" value="FKBP_C"/>
    <property type="match status" value="1"/>
</dbReference>
<dbReference type="EC" id="5.2.1.8" evidence="2 5"/>
<dbReference type="PROSITE" id="PS50059">
    <property type="entry name" value="FKBP_PPIASE"/>
    <property type="match status" value="1"/>
</dbReference>
<keyword evidence="3 5" id="KW-0697">Rotamase</keyword>
<reference evidence="8 9" key="1">
    <citation type="journal article" date="2018" name="Mol. Biol. Evol.">
        <title>Broad Genomic Sampling Reveals a Smut Pathogenic Ancestry of the Fungal Clade Ustilaginomycotina.</title>
        <authorList>
            <person name="Kijpornyongpan T."/>
            <person name="Mondo S.J."/>
            <person name="Barry K."/>
            <person name="Sandor L."/>
            <person name="Lee J."/>
            <person name="Lipzen A."/>
            <person name="Pangilinan J."/>
            <person name="LaButti K."/>
            <person name="Hainaut M."/>
            <person name="Henrissat B."/>
            <person name="Grigoriev I.V."/>
            <person name="Spatafora J.W."/>
            <person name="Aime M.C."/>
        </authorList>
    </citation>
    <scope>NUCLEOTIDE SEQUENCE [LARGE SCALE GENOMIC DNA]</scope>
    <source>
        <strain evidence="8 9">MCA 3882</strain>
    </source>
</reference>
<dbReference type="AlphaFoldDB" id="A0A316V149"/>
<dbReference type="InterPro" id="IPR044609">
    <property type="entry name" value="FKBP2/11"/>
</dbReference>
<dbReference type="InParanoid" id="A0A316V149"/>
<dbReference type="SUPFAM" id="SSF54534">
    <property type="entry name" value="FKBP-like"/>
    <property type="match status" value="1"/>
</dbReference>
<dbReference type="GO" id="GO:0003755">
    <property type="term" value="F:peptidyl-prolyl cis-trans isomerase activity"/>
    <property type="evidence" value="ECO:0007669"/>
    <property type="project" value="UniProtKB-KW"/>
</dbReference>
<evidence type="ECO:0000256" key="4">
    <source>
        <dbReference type="ARBA" id="ARBA00023235"/>
    </source>
</evidence>
<dbReference type="OrthoDB" id="1902587at2759"/>
<comment type="catalytic activity">
    <reaction evidence="1 5">
        <text>[protein]-peptidylproline (omega=180) = [protein]-peptidylproline (omega=0)</text>
        <dbReference type="Rhea" id="RHEA:16237"/>
        <dbReference type="Rhea" id="RHEA-COMP:10747"/>
        <dbReference type="Rhea" id="RHEA-COMP:10748"/>
        <dbReference type="ChEBI" id="CHEBI:83833"/>
        <dbReference type="ChEBI" id="CHEBI:83834"/>
        <dbReference type="EC" id="5.2.1.8"/>
    </reaction>
</comment>
<evidence type="ECO:0000256" key="5">
    <source>
        <dbReference type="PROSITE-ProRule" id="PRU00277"/>
    </source>
</evidence>
<keyword evidence="6" id="KW-0732">Signal</keyword>
<dbReference type="EMBL" id="KZ819613">
    <property type="protein sequence ID" value="PWN31276.1"/>
    <property type="molecule type" value="Genomic_DNA"/>
</dbReference>
<evidence type="ECO:0000256" key="1">
    <source>
        <dbReference type="ARBA" id="ARBA00000971"/>
    </source>
</evidence>
<evidence type="ECO:0000256" key="2">
    <source>
        <dbReference type="ARBA" id="ARBA00013194"/>
    </source>
</evidence>
<dbReference type="FunFam" id="3.10.50.40:FF:000006">
    <property type="entry name" value="Peptidyl-prolyl cis-trans isomerase"/>
    <property type="match status" value="1"/>
</dbReference>
<protein>
    <recommendedName>
        <fullName evidence="2 5">peptidylprolyl isomerase</fullName>
        <ecNumber evidence="2 5">5.2.1.8</ecNumber>
    </recommendedName>
</protein>
<dbReference type="Proteomes" id="UP000245771">
    <property type="component" value="Unassembled WGS sequence"/>
</dbReference>
<dbReference type="GeneID" id="37023921"/>
<feature type="chain" id="PRO_5016292716" description="peptidylprolyl isomerase" evidence="6">
    <location>
        <begin position="22"/>
        <end position="152"/>
    </location>
</feature>
<keyword evidence="4 5" id="KW-0413">Isomerase</keyword>
<evidence type="ECO:0000256" key="3">
    <source>
        <dbReference type="ARBA" id="ARBA00023110"/>
    </source>
</evidence>
<dbReference type="STRING" id="1280837.A0A316V149"/>
<dbReference type="PANTHER" id="PTHR45779:SF7">
    <property type="entry name" value="PEPTIDYLPROLYL ISOMERASE"/>
    <property type="match status" value="1"/>
</dbReference>
<dbReference type="PANTHER" id="PTHR45779">
    <property type="entry name" value="PEPTIDYLPROLYL ISOMERASE"/>
    <property type="match status" value="1"/>
</dbReference>
<proteinExistence type="predicted"/>
<evidence type="ECO:0000313" key="9">
    <source>
        <dbReference type="Proteomes" id="UP000245771"/>
    </source>
</evidence>